<feature type="transmembrane region" description="Helical" evidence="1">
    <location>
        <begin position="52"/>
        <end position="78"/>
    </location>
</feature>
<evidence type="ECO:0000256" key="1">
    <source>
        <dbReference type="SAM" id="Phobius"/>
    </source>
</evidence>
<feature type="transmembrane region" description="Helical" evidence="1">
    <location>
        <begin position="90"/>
        <end position="108"/>
    </location>
</feature>
<keyword evidence="1" id="KW-1133">Transmembrane helix</keyword>
<reference evidence="2" key="1">
    <citation type="journal article" date="2011" name="Environ. Microbiol.">
        <title>Genomic insights into the metabolic potential of the polycyclic aromatic hydrocarbon degrading sulfate-reducing Deltaproteobacterium N47.</title>
        <authorList>
            <person name="Bergmann F."/>
            <person name="Selesi D."/>
            <person name="Weinmaier T."/>
            <person name="Tischler P."/>
            <person name="Rattei T."/>
            <person name="Meckenstock R.U."/>
        </authorList>
    </citation>
    <scope>NUCLEOTIDE SEQUENCE</scope>
</reference>
<dbReference type="AlphaFoldDB" id="E1YKN2"/>
<dbReference type="EMBL" id="FR695877">
    <property type="protein sequence ID" value="CBX30665.1"/>
    <property type="molecule type" value="Genomic_DNA"/>
</dbReference>
<feature type="transmembrane region" description="Helical" evidence="1">
    <location>
        <begin position="18"/>
        <end position="40"/>
    </location>
</feature>
<name>E1YKN2_9BACT</name>
<evidence type="ECO:0008006" key="3">
    <source>
        <dbReference type="Google" id="ProtNLM"/>
    </source>
</evidence>
<keyword evidence="1" id="KW-0812">Transmembrane</keyword>
<protein>
    <recommendedName>
        <fullName evidence="3">ABC transmembrane type-1 domain-containing protein</fullName>
    </recommendedName>
</protein>
<evidence type="ECO:0000313" key="2">
    <source>
        <dbReference type="EMBL" id="CBX30665.1"/>
    </source>
</evidence>
<organism evidence="2">
    <name type="scientific">uncultured Desulfobacterium sp</name>
    <dbReference type="NCBI Taxonomy" id="201089"/>
    <lineage>
        <taxon>Bacteria</taxon>
        <taxon>Pseudomonadati</taxon>
        <taxon>Thermodesulfobacteriota</taxon>
        <taxon>Desulfobacteria</taxon>
        <taxon>Desulfobacterales</taxon>
        <taxon>Desulfobacteriaceae</taxon>
        <taxon>Desulfobacterium</taxon>
        <taxon>environmental samples</taxon>
    </lineage>
</organism>
<gene>
    <name evidence="2" type="ORF">N47_E41770</name>
</gene>
<sequence>MFWSAIIGGLKVLTFWEVYVAALIFTVISIGPMFFFGLIGEKNEAVGCLGGMLIAPVFQALATIIFVFTLFPILLWFAGNAAWSAWLFPWKILLSSPWPMIKVSFMILRVQSSHSWFKLNHLTSIKLLHTLIML</sequence>
<proteinExistence type="predicted"/>
<accession>E1YKN2</accession>
<keyword evidence="1" id="KW-0472">Membrane</keyword>